<evidence type="ECO:0000313" key="2">
    <source>
        <dbReference type="EMBL" id="HIW00440.1"/>
    </source>
</evidence>
<feature type="transmembrane region" description="Helical" evidence="1">
    <location>
        <begin position="46"/>
        <end position="63"/>
    </location>
</feature>
<reference evidence="2" key="2">
    <citation type="submission" date="2021-04" db="EMBL/GenBank/DDBJ databases">
        <authorList>
            <person name="Gilroy R."/>
        </authorList>
    </citation>
    <scope>NUCLEOTIDE SEQUENCE</scope>
    <source>
        <strain evidence="2">ChiHecec2B26-446</strain>
    </source>
</reference>
<proteinExistence type="predicted"/>
<sequence length="69" mass="7129">MSATSLALAATTTIVRKPFNVKPANAFMLGLLGLTFVAGFTGSKGVHVAAGLALTGAVGYHVWKRRKAL</sequence>
<dbReference type="AlphaFoldDB" id="A0A9D1TPA0"/>
<keyword evidence="1" id="KW-0812">Transmembrane</keyword>
<feature type="transmembrane region" description="Helical" evidence="1">
    <location>
        <begin position="24"/>
        <end position="40"/>
    </location>
</feature>
<reference evidence="2" key="1">
    <citation type="journal article" date="2021" name="PeerJ">
        <title>Extensive microbial diversity within the chicken gut microbiome revealed by metagenomics and culture.</title>
        <authorList>
            <person name="Gilroy R."/>
            <person name="Ravi A."/>
            <person name="Getino M."/>
            <person name="Pursley I."/>
            <person name="Horton D.L."/>
            <person name="Alikhan N.F."/>
            <person name="Baker D."/>
            <person name="Gharbi K."/>
            <person name="Hall N."/>
            <person name="Watson M."/>
            <person name="Adriaenssens E.M."/>
            <person name="Foster-Nyarko E."/>
            <person name="Jarju S."/>
            <person name="Secka A."/>
            <person name="Antonio M."/>
            <person name="Oren A."/>
            <person name="Chaudhuri R.R."/>
            <person name="La Ragione R."/>
            <person name="Hildebrand F."/>
            <person name="Pallen M.J."/>
        </authorList>
    </citation>
    <scope>NUCLEOTIDE SEQUENCE</scope>
    <source>
        <strain evidence="2">ChiHecec2B26-446</strain>
    </source>
</reference>
<protein>
    <submittedName>
        <fullName evidence="2">Uncharacterized protein</fullName>
    </submittedName>
</protein>
<gene>
    <name evidence="2" type="ORF">H9894_04550</name>
</gene>
<dbReference type="Proteomes" id="UP000886752">
    <property type="component" value="Unassembled WGS sequence"/>
</dbReference>
<evidence type="ECO:0000313" key="3">
    <source>
        <dbReference type="Proteomes" id="UP000886752"/>
    </source>
</evidence>
<name>A0A9D1TPA0_9BACT</name>
<evidence type="ECO:0000256" key="1">
    <source>
        <dbReference type="SAM" id="Phobius"/>
    </source>
</evidence>
<keyword evidence="1" id="KW-1133">Transmembrane helix</keyword>
<comment type="caution">
    <text evidence="2">The sequence shown here is derived from an EMBL/GenBank/DDBJ whole genome shotgun (WGS) entry which is preliminary data.</text>
</comment>
<accession>A0A9D1TPA0</accession>
<organism evidence="2 3">
    <name type="scientific">Candidatus Desulfovibrio intestinipullorum</name>
    <dbReference type="NCBI Taxonomy" id="2838536"/>
    <lineage>
        <taxon>Bacteria</taxon>
        <taxon>Pseudomonadati</taxon>
        <taxon>Thermodesulfobacteriota</taxon>
        <taxon>Desulfovibrionia</taxon>
        <taxon>Desulfovibrionales</taxon>
        <taxon>Desulfovibrionaceae</taxon>
        <taxon>Desulfovibrio</taxon>
    </lineage>
</organism>
<keyword evidence="1" id="KW-0472">Membrane</keyword>
<dbReference type="EMBL" id="DXHV01000048">
    <property type="protein sequence ID" value="HIW00440.1"/>
    <property type="molecule type" value="Genomic_DNA"/>
</dbReference>